<dbReference type="NCBIfam" id="NF002114">
    <property type="entry name" value="PRK00951.2-4"/>
    <property type="match status" value="1"/>
</dbReference>
<dbReference type="InterPro" id="IPR020568">
    <property type="entry name" value="Ribosomal_Su5_D2-typ_SF"/>
</dbReference>
<dbReference type="SUPFAM" id="SSF54211">
    <property type="entry name" value="Ribosomal protein S5 domain 2-like"/>
    <property type="match status" value="2"/>
</dbReference>
<dbReference type="NCBIfam" id="NF002111">
    <property type="entry name" value="PRK00951.2-1"/>
    <property type="match status" value="1"/>
</dbReference>
<evidence type="ECO:0000256" key="6">
    <source>
        <dbReference type="HAMAP-Rule" id="MF_00076"/>
    </source>
</evidence>
<dbReference type="EC" id="4.2.1.19" evidence="6 7"/>
<comment type="pathway">
    <text evidence="1 6 7">Amino-acid biosynthesis; L-histidine biosynthesis; L-histidine from 5-phospho-alpha-D-ribose 1-diphosphate: step 6/9.</text>
</comment>
<dbReference type="FunFam" id="3.30.230.40:FF:000001">
    <property type="entry name" value="Imidazoleglycerol-phosphate dehydratase HisB"/>
    <property type="match status" value="1"/>
</dbReference>
<dbReference type="PROSITE" id="PS00955">
    <property type="entry name" value="IGP_DEHYDRATASE_2"/>
    <property type="match status" value="1"/>
</dbReference>
<comment type="similarity">
    <text evidence="6 7">Belongs to the imidazoleglycerol-phosphate dehydratase family.</text>
</comment>
<dbReference type="FunFam" id="3.30.230.40:FF:000003">
    <property type="entry name" value="Imidazoleglycerol-phosphate dehydratase HisB"/>
    <property type="match status" value="1"/>
</dbReference>
<comment type="subcellular location">
    <subcellularLocation>
        <location evidence="6 7">Cytoplasm</location>
    </subcellularLocation>
</comment>
<dbReference type="Proteomes" id="UP000266426">
    <property type="component" value="Unassembled WGS sequence"/>
</dbReference>
<name>A0A3A4QVF2_9BACT</name>
<evidence type="ECO:0000256" key="7">
    <source>
        <dbReference type="RuleBase" id="RU000599"/>
    </source>
</evidence>
<dbReference type="UniPathway" id="UPA00031">
    <property type="reaction ID" value="UER00011"/>
</dbReference>
<comment type="caution">
    <text evidence="8">The sequence shown here is derived from an EMBL/GenBank/DDBJ whole genome shotgun (WGS) entry which is preliminary data.</text>
</comment>
<organism evidence="8 9">
    <name type="scientific">Candidatus Auribacter fodinae</name>
    <dbReference type="NCBI Taxonomy" id="2093366"/>
    <lineage>
        <taxon>Bacteria</taxon>
        <taxon>Pseudomonadati</taxon>
        <taxon>Candidatus Auribacterota</taxon>
        <taxon>Candidatus Auribacteria</taxon>
        <taxon>Candidatus Auribacterales</taxon>
        <taxon>Candidatus Auribacteraceae</taxon>
        <taxon>Candidatus Auribacter</taxon>
    </lineage>
</organism>
<evidence type="ECO:0000313" key="8">
    <source>
        <dbReference type="EMBL" id="RJP56659.1"/>
    </source>
</evidence>
<sequence>MTARQADIARVTKETNIKAHVQIDGTGDYTISTGIPFFDHMLELFTKHGLFTLTVKAVGDVDVDYHHTVEDTGIALGDAFNKALGDRKGIVRYGIASVPMDEARVEVAVDLGGRPFVVYNIPEADRCIKDIPMQLFEEFLRGFAISCKMNIHVRYLHGVNTHHIIESMFKSFARAMDQACSLDTRLEGKIPSTKGVL</sequence>
<dbReference type="GO" id="GO:0004424">
    <property type="term" value="F:imidazoleglycerol-phosphate dehydratase activity"/>
    <property type="evidence" value="ECO:0007669"/>
    <property type="project" value="UniProtKB-UniRule"/>
</dbReference>
<dbReference type="Pfam" id="PF00475">
    <property type="entry name" value="IGPD"/>
    <property type="match status" value="1"/>
</dbReference>
<keyword evidence="6" id="KW-0963">Cytoplasm</keyword>
<dbReference type="GO" id="GO:0005737">
    <property type="term" value="C:cytoplasm"/>
    <property type="evidence" value="ECO:0007669"/>
    <property type="project" value="UniProtKB-SubCell"/>
</dbReference>
<evidence type="ECO:0000313" key="9">
    <source>
        <dbReference type="Proteomes" id="UP000266426"/>
    </source>
</evidence>
<dbReference type="EMBL" id="QZJZ01000092">
    <property type="protein sequence ID" value="RJP56659.1"/>
    <property type="molecule type" value="Genomic_DNA"/>
</dbReference>
<comment type="catalytic activity">
    <reaction evidence="6 7">
        <text>D-erythro-1-(imidazol-4-yl)glycerol 3-phosphate = 3-(imidazol-4-yl)-2-oxopropyl phosphate + H2O</text>
        <dbReference type="Rhea" id="RHEA:11040"/>
        <dbReference type="ChEBI" id="CHEBI:15377"/>
        <dbReference type="ChEBI" id="CHEBI:57766"/>
        <dbReference type="ChEBI" id="CHEBI:58278"/>
        <dbReference type="EC" id="4.2.1.19"/>
    </reaction>
</comment>
<gene>
    <name evidence="6 8" type="primary">hisB</name>
    <name evidence="8" type="ORF">C4541_11665</name>
</gene>
<reference evidence="8 9" key="1">
    <citation type="journal article" date="2017" name="ISME J.">
        <title>Energy and carbon metabolisms in a deep terrestrial subsurface fluid microbial community.</title>
        <authorList>
            <person name="Momper L."/>
            <person name="Jungbluth S.P."/>
            <person name="Lee M.D."/>
            <person name="Amend J.P."/>
        </authorList>
    </citation>
    <scope>NUCLEOTIDE SEQUENCE [LARGE SCALE GENOMIC DNA]</scope>
    <source>
        <strain evidence="8">SURF_26</strain>
    </source>
</reference>
<evidence type="ECO:0000256" key="2">
    <source>
        <dbReference type="ARBA" id="ARBA00016664"/>
    </source>
</evidence>
<dbReference type="PANTHER" id="PTHR23133">
    <property type="entry name" value="IMIDAZOLEGLYCEROL-PHOSPHATE DEHYDRATASE HIS7"/>
    <property type="match status" value="1"/>
</dbReference>
<dbReference type="HAMAP" id="MF_00076">
    <property type="entry name" value="HisB"/>
    <property type="match status" value="1"/>
</dbReference>
<evidence type="ECO:0000256" key="4">
    <source>
        <dbReference type="ARBA" id="ARBA00023102"/>
    </source>
</evidence>
<proteinExistence type="inferred from homology"/>
<keyword evidence="5 6" id="KW-0456">Lyase</keyword>
<keyword evidence="3 6" id="KW-0028">Amino-acid biosynthesis</keyword>
<protein>
    <recommendedName>
        <fullName evidence="2 6">Imidazoleglycerol-phosphate dehydratase</fullName>
        <shortName evidence="6">IGPD</shortName>
        <ecNumber evidence="6 7">4.2.1.19</ecNumber>
    </recommendedName>
</protein>
<keyword evidence="4 6" id="KW-0368">Histidine biosynthesis</keyword>
<evidence type="ECO:0000256" key="3">
    <source>
        <dbReference type="ARBA" id="ARBA00022605"/>
    </source>
</evidence>
<accession>A0A3A4QVF2</accession>
<dbReference type="GO" id="GO:0000105">
    <property type="term" value="P:L-histidine biosynthetic process"/>
    <property type="evidence" value="ECO:0007669"/>
    <property type="project" value="UniProtKB-UniRule"/>
</dbReference>
<dbReference type="InterPro" id="IPR020565">
    <property type="entry name" value="ImidazoleglycerP_deHydtase_CS"/>
</dbReference>
<dbReference type="Gene3D" id="3.30.230.40">
    <property type="entry name" value="Imidazole glycerol phosphate dehydratase, domain 1"/>
    <property type="match status" value="2"/>
</dbReference>
<dbReference type="AlphaFoldDB" id="A0A3A4QVF2"/>
<dbReference type="InterPro" id="IPR000807">
    <property type="entry name" value="ImidazoleglycerolP_deHydtase"/>
</dbReference>
<dbReference type="PROSITE" id="PS00954">
    <property type="entry name" value="IGP_DEHYDRATASE_1"/>
    <property type="match status" value="1"/>
</dbReference>
<dbReference type="CDD" id="cd07914">
    <property type="entry name" value="IGPD"/>
    <property type="match status" value="1"/>
</dbReference>
<evidence type="ECO:0000256" key="1">
    <source>
        <dbReference type="ARBA" id="ARBA00005047"/>
    </source>
</evidence>
<evidence type="ECO:0000256" key="5">
    <source>
        <dbReference type="ARBA" id="ARBA00023239"/>
    </source>
</evidence>
<dbReference type="PANTHER" id="PTHR23133:SF2">
    <property type="entry name" value="IMIDAZOLEGLYCEROL-PHOSPHATE DEHYDRATASE"/>
    <property type="match status" value="1"/>
</dbReference>
<dbReference type="InterPro" id="IPR038494">
    <property type="entry name" value="IGPD_sf"/>
</dbReference>